<accession>A0A0L8IPS2</accession>
<evidence type="ECO:0000256" key="1">
    <source>
        <dbReference type="ARBA" id="ARBA00023015"/>
    </source>
</evidence>
<dbReference type="Proteomes" id="UP000050297">
    <property type="component" value="Unassembled WGS sequence"/>
</dbReference>
<dbReference type="PANTHER" id="PTHR40661:SF2">
    <property type="entry name" value="HTH-TYPE TRANSCRIPTIONAL REGULATOR PRTR"/>
    <property type="match status" value="1"/>
</dbReference>
<feature type="domain" description="HTH cro/C1-type" evidence="4">
    <location>
        <begin position="98"/>
        <end position="153"/>
    </location>
</feature>
<dbReference type="InterPro" id="IPR010982">
    <property type="entry name" value="Lambda_DNA-bd_dom_sf"/>
</dbReference>
<evidence type="ECO:0000259" key="4">
    <source>
        <dbReference type="PROSITE" id="PS50943"/>
    </source>
</evidence>
<proteinExistence type="predicted"/>
<gene>
    <name evidence="5" type="ORF">ALO91_101597</name>
</gene>
<dbReference type="Pfam" id="PF01381">
    <property type="entry name" value="HTH_3"/>
    <property type="match status" value="1"/>
</dbReference>
<dbReference type="SUPFAM" id="SSF47413">
    <property type="entry name" value="lambda repressor-like DNA-binding domains"/>
    <property type="match status" value="1"/>
</dbReference>
<sequence length="344" mass="38581">MRYGTLRHAEQASQLGLRLALGKFTKHHSNFIRHPSVLEGRLRKNISDTSKLAQEKYQPACLEIISLAYKLTAMTYDLLNPTPEIRAAEAKRLKDFYLAKKREDKSLTQERIADLCGWAGQSVVSQYLNGKIPLNFNALSKFSNVLGFSYEQVSPRLARFIKYPVVGTPFSMDLQEGDLDGPPSASAHALIPIEEWDDKTPLDPDEVELPFFKEVELSAGKGSEVMLETNGRMLRFGKRTLQKKGIDPNTAGCVPVHGNSMEPVLPDGSTVGVDTAVTAIQDGKMYAIDHDGQLRVKVLYRLPGSGLRLRSYNAEEHPDERYDGDYVRDHIRVIGKVFWYSVLL</sequence>
<comment type="caution">
    <text evidence="5">The sequence shown here is derived from an EMBL/GenBank/DDBJ whole genome shotgun (WGS) entry which is preliminary data.</text>
</comment>
<name>A0A0L8IPS2_PSESX</name>
<dbReference type="CDD" id="cd00093">
    <property type="entry name" value="HTH_XRE"/>
    <property type="match status" value="1"/>
</dbReference>
<dbReference type="PATRIC" id="fig|199198.4.peg.3630"/>
<protein>
    <submittedName>
        <fullName evidence="5">Putative transcriptional regulator</fullName>
    </submittedName>
</protein>
<evidence type="ECO:0000256" key="2">
    <source>
        <dbReference type="ARBA" id="ARBA00023125"/>
    </source>
</evidence>
<dbReference type="PANTHER" id="PTHR40661">
    <property type="match status" value="1"/>
</dbReference>
<dbReference type="PROSITE" id="PS50943">
    <property type="entry name" value="HTH_CROC1"/>
    <property type="match status" value="1"/>
</dbReference>
<dbReference type="AlphaFoldDB" id="A0A0L8IPS2"/>
<dbReference type="InterPro" id="IPR039418">
    <property type="entry name" value="LexA-like"/>
</dbReference>
<dbReference type="SMART" id="SM00530">
    <property type="entry name" value="HTH_XRE"/>
    <property type="match status" value="1"/>
</dbReference>
<dbReference type="EMBL" id="LJPM01000514">
    <property type="protein sequence ID" value="KPW12136.1"/>
    <property type="molecule type" value="Genomic_DNA"/>
</dbReference>
<dbReference type="CDD" id="cd06529">
    <property type="entry name" value="S24_LexA-like"/>
    <property type="match status" value="1"/>
</dbReference>
<evidence type="ECO:0000313" key="5">
    <source>
        <dbReference type="EMBL" id="KPW12136.1"/>
    </source>
</evidence>
<dbReference type="Gene3D" id="2.10.109.10">
    <property type="entry name" value="Umud Fragment, subunit A"/>
    <property type="match status" value="1"/>
</dbReference>
<dbReference type="GO" id="GO:0003677">
    <property type="term" value="F:DNA binding"/>
    <property type="evidence" value="ECO:0007669"/>
    <property type="project" value="UniProtKB-KW"/>
</dbReference>
<organism evidence="5 6">
    <name type="scientific">Pseudomonas syringae pv. aceris</name>
    <dbReference type="NCBI Taxonomy" id="199198"/>
    <lineage>
        <taxon>Bacteria</taxon>
        <taxon>Pseudomonadati</taxon>
        <taxon>Pseudomonadota</taxon>
        <taxon>Gammaproteobacteria</taxon>
        <taxon>Pseudomonadales</taxon>
        <taxon>Pseudomonadaceae</taxon>
        <taxon>Pseudomonas</taxon>
        <taxon>Pseudomonas syringae</taxon>
    </lineage>
</organism>
<dbReference type="Gene3D" id="1.10.260.40">
    <property type="entry name" value="lambda repressor-like DNA-binding domains"/>
    <property type="match status" value="1"/>
</dbReference>
<dbReference type="Pfam" id="PF00717">
    <property type="entry name" value="Peptidase_S24"/>
    <property type="match status" value="1"/>
</dbReference>
<dbReference type="InterPro" id="IPR036286">
    <property type="entry name" value="LexA/Signal_pep-like_sf"/>
</dbReference>
<keyword evidence="2" id="KW-0238">DNA-binding</keyword>
<keyword evidence="1" id="KW-0805">Transcription regulation</keyword>
<reference evidence="5 6" key="1">
    <citation type="submission" date="2015-09" db="EMBL/GenBank/DDBJ databases">
        <title>Genome announcement of multiple Pseudomonas syringae strains.</title>
        <authorList>
            <person name="Thakur S."/>
            <person name="Wang P.W."/>
            <person name="Gong Y."/>
            <person name="Weir B.S."/>
            <person name="Guttman D.S."/>
        </authorList>
    </citation>
    <scope>NUCLEOTIDE SEQUENCE [LARGE SCALE GENOMIC DNA]</scope>
    <source>
        <strain evidence="5 6">ICMP2802</strain>
    </source>
</reference>
<keyword evidence="3" id="KW-0804">Transcription</keyword>
<evidence type="ECO:0000313" key="6">
    <source>
        <dbReference type="Proteomes" id="UP000050297"/>
    </source>
</evidence>
<evidence type="ECO:0000256" key="3">
    <source>
        <dbReference type="ARBA" id="ARBA00023163"/>
    </source>
</evidence>
<dbReference type="InterPro" id="IPR001387">
    <property type="entry name" value="Cro/C1-type_HTH"/>
</dbReference>
<dbReference type="InterPro" id="IPR015927">
    <property type="entry name" value="Peptidase_S24_S26A/B/C"/>
</dbReference>
<dbReference type="SUPFAM" id="SSF51306">
    <property type="entry name" value="LexA/Signal peptidase"/>
    <property type="match status" value="1"/>
</dbReference>